<feature type="signal peptide" evidence="1">
    <location>
        <begin position="1"/>
        <end position="22"/>
    </location>
</feature>
<dbReference type="EMBL" id="MU825878">
    <property type="protein sequence ID" value="KAJ7386072.1"/>
    <property type="molecule type" value="Genomic_DNA"/>
</dbReference>
<accession>A0A9W9ZQS4</accession>
<evidence type="ECO:0000313" key="3">
    <source>
        <dbReference type="Proteomes" id="UP001163046"/>
    </source>
</evidence>
<keyword evidence="1" id="KW-0732">Signal</keyword>
<gene>
    <name evidence="2" type="ORF">OS493_012406</name>
</gene>
<reference evidence="2" key="1">
    <citation type="submission" date="2023-01" db="EMBL/GenBank/DDBJ databases">
        <title>Genome assembly of the deep-sea coral Lophelia pertusa.</title>
        <authorList>
            <person name="Herrera S."/>
            <person name="Cordes E."/>
        </authorList>
    </citation>
    <scope>NUCLEOTIDE SEQUENCE</scope>
    <source>
        <strain evidence="2">USNM1676648</strain>
        <tissue evidence="2">Polyp</tissue>
    </source>
</reference>
<feature type="chain" id="PRO_5040804836" evidence="1">
    <location>
        <begin position="23"/>
        <end position="159"/>
    </location>
</feature>
<evidence type="ECO:0000313" key="2">
    <source>
        <dbReference type="EMBL" id="KAJ7386072.1"/>
    </source>
</evidence>
<protein>
    <submittedName>
        <fullName evidence="2">Uncharacterized protein</fullName>
    </submittedName>
</protein>
<dbReference type="Proteomes" id="UP001163046">
    <property type="component" value="Unassembled WGS sequence"/>
</dbReference>
<proteinExistence type="predicted"/>
<comment type="caution">
    <text evidence="2">The sequence shown here is derived from an EMBL/GenBank/DDBJ whole genome shotgun (WGS) entry which is preliminary data.</text>
</comment>
<evidence type="ECO:0000256" key="1">
    <source>
        <dbReference type="SAM" id="SignalP"/>
    </source>
</evidence>
<keyword evidence="3" id="KW-1185">Reference proteome</keyword>
<name>A0A9W9ZQS4_9CNID</name>
<sequence length="159" mass="17327">MRLPKILVVAIMVVWTISYLEADAQESDSRSAVSYVFCNEFKPDTVSFDVSVQPNSPQGTTKPRITATLSGTTTKAFLSGTIDQHLGVKDVQVTSASMSEICFQSLVVDTTIIIDKETKFKASCESTTDTDGPPCKDFGSDLAPVQRRSERLPRILCGL</sequence>
<organism evidence="2 3">
    <name type="scientific">Desmophyllum pertusum</name>
    <dbReference type="NCBI Taxonomy" id="174260"/>
    <lineage>
        <taxon>Eukaryota</taxon>
        <taxon>Metazoa</taxon>
        <taxon>Cnidaria</taxon>
        <taxon>Anthozoa</taxon>
        <taxon>Hexacorallia</taxon>
        <taxon>Scleractinia</taxon>
        <taxon>Caryophylliina</taxon>
        <taxon>Caryophylliidae</taxon>
        <taxon>Desmophyllum</taxon>
    </lineage>
</organism>
<dbReference type="AlphaFoldDB" id="A0A9W9ZQS4"/>